<organism evidence="1 2">
    <name type="scientific">Saprolegnia parasitica (strain CBS 223.65)</name>
    <dbReference type="NCBI Taxonomy" id="695850"/>
    <lineage>
        <taxon>Eukaryota</taxon>
        <taxon>Sar</taxon>
        <taxon>Stramenopiles</taxon>
        <taxon>Oomycota</taxon>
        <taxon>Saprolegniomycetes</taxon>
        <taxon>Saprolegniales</taxon>
        <taxon>Saprolegniaceae</taxon>
        <taxon>Saprolegnia</taxon>
    </lineage>
</organism>
<dbReference type="RefSeq" id="XP_012208214.1">
    <property type="nucleotide sequence ID" value="XM_012352824.1"/>
</dbReference>
<dbReference type="Proteomes" id="UP000030745">
    <property type="component" value="Unassembled WGS sequence"/>
</dbReference>
<evidence type="ECO:0000313" key="2">
    <source>
        <dbReference type="Proteomes" id="UP000030745"/>
    </source>
</evidence>
<protein>
    <submittedName>
        <fullName evidence="1">Uncharacterized protein</fullName>
    </submittedName>
</protein>
<gene>
    <name evidence="1" type="ORF">SPRG_21344</name>
</gene>
<dbReference type="AlphaFoldDB" id="A0A067BW86"/>
<dbReference type="KEGG" id="spar:SPRG_21344"/>
<name>A0A067BW86_SAPPC</name>
<dbReference type="GeneID" id="24142123"/>
<reference evidence="1 2" key="1">
    <citation type="journal article" date="2013" name="PLoS Genet.">
        <title>Distinctive expansion of potential virulence genes in the genome of the oomycete fish pathogen Saprolegnia parasitica.</title>
        <authorList>
            <person name="Jiang R.H."/>
            <person name="de Bruijn I."/>
            <person name="Haas B.J."/>
            <person name="Belmonte R."/>
            <person name="Lobach L."/>
            <person name="Christie J."/>
            <person name="van den Ackerveken G."/>
            <person name="Bottin A."/>
            <person name="Bulone V."/>
            <person name="Diaz-Moreno S.M."/>
            <person name="Dumas B."/>
            <person name="Fan L."/>
            <person name="Gaulin E."/>
            <person name="Govers F."/>
            <person name="Grenville-Briggs L.J."/>
            <person name="Horner N.R."/>
            <person name="Levin J.Z."/>
            <person name="Mammella M."/>
            <person name="Meijer H.J."/>
            <person name="Morris P."/>
            <person name="Nusbaum C."/>
            <person name="Oome S."/>
            <person name="Phillips A.J."/>
            <person name="van Rooyen D."/>
            <person name="Rzeszutek E."/>
            <person name="Saraiva M."/>
            <person name="Secombes C.J."/>
            <person name="Seidl M.F."/>
            <person name="Snel B."/>
            <person name="Stassen J.H."/>
            <person name="Sykes S."/>
            <person name="Tripathy S."/>
            <person name="van den Berg H."/>
            <person name="Vega-Arreguin J.C."/>
            <person name="Wawra S."/>
            <person name="Young S.K."/>
            <person name="Zeng Q."/>
            <person name="Dieguez-Uribeondo J."/>
            <person name="Russ C."/>
            <person name="Tyler B.M."/>
            <person name="van West P."/>
        </authorList>
    </citation>
    <scope>NUCLEOTIDE SEQUENCE [LARGE SCALE GENOMIC DNA]</scope>
    <source>
        <strain evidence="1 2">CBS 223.65</strain>
    </source>
</reference>
<proteinExistence type="predicted"/>
<dbReference type="VEuPathDB" id="FungiDB:SPRG_21344"/>
<dbReference type="EMBL" id="KK583295">
    <property type="protein sequence ID" value="KDO21100.1"/>
    <property type="molecule type" value="Genomic_DNA"/>
</dbReference>
<accession>A0A067BW86</accession>
<keyword evidence="2" id="KW-1185">Reference proteome</keyword>
<evidence type="ECO:0000313" key="1">
    <source>
        <dbReference type="EMBL" id="KDO21100.1"/>
    </source>
</evidence>
<sequence length="93" mass="10207">MNLMIDTVCTHLTRLHSCVTVCGSGSGGHSFAAGWAVSRPSCLHGTVLTRPTDGLETTKRQRRRWPICSERFTSSSLLAFLTTAPCIASWRVR</sequence>